<accession>A0AAD2JDF5</accession>
<dbReference type="AlphaFoldDB" id="A0AAD2JDF5"/>
<organism evidence="1 2">
    <name type="scientific">Mesoplasma florum</name>
    <name type="common">Acholeplasma florum</name>
    <dbReference type="NCBI Taxonomy" id="2151"/>
    <lineage>
        <taxon>Bacteria</taxon>
        <taxon>Bacillati</taxon>
        <taxon>Mycoplasmatota</taxon>
        <taxon>Mollicutes</taxon>
        <taxon>Entomoplasmatales</taxon>
        <taxon>Entomoplasmataceae</taxon>
        <taxon>Mesoplasma</taxon>
    </lineage>
</organism>
<evidence type="ECO:0000313" key="1">
    <source>
        <dbReference type="EMBL" id="AVN65686.1"/>
    </source>
</evidence>
<dbReference type="PANTHER" id="PTHR38451:SF1">
    <property type="entry name" value="TRNA (ADENINE(22)-N(1))-METHYLTRANSFERASE"/>
    <property type="match status" value="1"/>
</dbReference>
<gene>
    <name evidence="1" type="ORF">MflW12_2810</name>
</gene>
<dbReference type="Pfam" id="PF12847">
    <property type="entry name" value="Methyltransf_18"/>
    <property type="match status" value="1"/>
</dbReference>
<evidence type="ECO:0000313" key="2">
    <source>
        <dbReference type="Proteomes" id="UP000237990"/>
    </source>
</evidence>
<dbReference type="RefSeq" id="WP_023025638.1">
    <property type="nucleotide sequence ID" value="NZ_CP022432.1"/>
</dbReference>
<dbReference type="GO" id="GO:0032259">
    <property type="term" value="P:methylation"/>
    <property type="evidence" value="ECO:0007669"/>
    <property type="project" value="UniProtKB-KW"/>
</dbReference>
<dbReference type="InterPro" id="IPR029063">
    <property type="entry name" value="SAM-dependent_MTases_sf"/>
</dbReference>
<dbReference type="PIRSF" id="PIRSF018637">
    <property type="entry name" value="TrmK"/>
    <property type="match status" value="1"/>
</dbReference>
<reference evidence="1 2" key="1">
    <citation type="submission" date="2017-07" db="EMBL/GenBank/DDBJ databases">
        <title>Comparative genomic analysis of Mesoplasma florum.</title>
        <authorList>
            <person name="Baby V."/>
            <person name="Lachance J.-C."/>
            <person name="Gagnon J."/>
            <person name="Lucier J.-F."/>
            <person name="Matteau D."/>
            <person name="Knight T.F."/>
            <person name="Rodrigue S."/>
        </authorList>
    </citation>
    <scope>NUCLEOTIDE SEQUENCE [LARGE SCALE GENOMIC DNA]</scope>
    <source>
        <strain evidence="1 2">W12</strain>
    </source>
</reference>
<proteinExistence type="predicted"/>
<dbReference type="Gene3D" id="3.40.50.150">
    <property type="entry name" value="Vaccinia Virus protein VP39"/>
    <property type="match status" value="1"/>
</dbReference>
<dbReference type="EMBL" id="CP022432">
    <property type="protein sequence ID" value="AVN65686.1"/>
    <property type="molecule type" value="Genomic_DNA"/>
</dbReference>
<keyword evidence="1" id="KW-0808">Transferase</keyword>
<protein>
    <submittedName>
        <fullName evidence="1">tRNA-m1A22 methylase</fullName>
    </submittedName>
</protein>
<keyword evidence="1" id="KW-0489">Methyltransferase</keyword>
<dbReference type="Proteomes" id="UP000237990">
    <property type="component" value="Chromosome"/>
</dbReference>
<dbReference type="InterPro" id="IPR006901">
    <property type="entry name" value="TrmK"/>
</dbReference>
<dbReference type="PANTHER" id="PTHR38451">
    <property type="entry name" value="TRNA (ADENINE(22)-N(1))-METHYLTRANSFERASE"/>
    <property type="match status" value="1"/>
</dbReference>
<dbReference type="SUPFAM" id="SSF53335">
    <property type="entry name" value="S-adenosyl-L-methionine-dependent methyltransferases"/>
    <property type="match status" value="1"/>
</dbReference>
<name>A0AAD2JDF5_MESFO</name>
<dbReference type="GO" id="GO:0160105">
    <property type="term" value="F:tRNA (adenine(22)-N1)-methyltransferase activity"/>
    <property type="evidence" value="ECO:0007669"/>
    <property type="project" value="InterPro"/>
</dbReference>
<sequence>MLTKRLRTIAELIDPCNVVADIGTDHAYLPITLVKEKRTKFAYAVDVNDEPLGWAKKNINMYNCNNQIQTILSDGLDFVLEEQIQFIDVVTICGLGSTTILDIVKKDNNKIGKYIICSNTEVSNIREWVFEKEYSISFENFIIDSKKGYWVIVIEKNKTNLIAKNDISFGNKKYFTNNDEVIKYYDNEIKKFEKILSKIDVEKHYNSHEEIKNKIIEIRGYLNEINKID</sequence>